<name>A0A101M5K5_PICGL</name>
<accession>A0A101M5K5</accession>
<protein>
    <submittedName>
        <fullName evidence="1">Uncharacterized protein</fullName>
    </submittedName>
</protein>
<evidence type="ECO:0000313" key="1">
    <source>
        <dbReference type="EMBL" id="KUM51240.1"/>
    </source>
</evidence>
<dbReference type="AlphaFoldDB" id="A0A101M5K5"/>
<organism evidence="1">
    <name type="scientific">Picea glauca</name>
    <name type="common">White spruce</name>
    <name type="synonym">Pinus glauca</name>
    <dbReference type="NCBI Taxonomy" id="3330"/>
    <lineage>
        <taxon>Eukaryota</taxon>
        <taxon>Viridiplantae</taxon>
        <taxon>Streptophyta</taxon>
        <taxon>Embryophyta</taxon>
        <taxon>Tracheophyta</taxon>
        <taxon>Spermatophyta</taxon>
        <taxon>Pinopsida</taxon>
        <taxon>Pinidae</taxon>
        <taxon>Conifers I</taxon>
        <taxon>Pinales</taxon>
        <taxon>Pinaceae</taxon>
        <taxon>Picea</taxon>
    </lineage>
</organism>
<reference evidence="1" key="1">
    <citation type="journal article" date="2015" name="Genome Biol. Evol.">
        <title>Organellar Genomes of White Spruce (Picea glauca): Assembly and Annotation.</title>
        <authorList>
            <person name="Jackman S.D."/>
            <person name="Warren R.L."/>
            <person name="Gibb E.A."/>
            <person name="Vandervalk B.P."/>
            <person name="Mohamadi H."/>
            <person name="Chu J."/>
            <person name="Raymond A."/>
            <person name="Pleasance S."/>
            <person name="Coope R."/>
            <person name="Wildung M.R."/>
            <person name="Ritland C.E."/>
            <person name="Bousquet J."/>
            <person name="Jones S.J."/>
            <person name="Bohlmann J."/>
            <person name="Birol I."/>
        </authorList>
    </citation>
    <scope>NUCLEOTIDE SEQUENCE [LARGE SCALE GENOMIC DNA]</scope>
    <source>
        <tissue evidence="1">Flushing bud</tissue>
    </source>
</reference>
<comment type="caution">
    <text evidence="1">The sequence shown here is derived from an EMBL/GenBank/DDBJ whole genome shotgun (WGS) entry which is preliminary data.</text>
</comment>
<proteinExistence type="predicted"/>
<keyword evidence="1" id="KW-0496">Mitochondrion</keyword>
<dbReference type="EMBL" id="LKAM01000001">
    <property type="protein sequence ID" value="KUM51240.1"/>
    <property type="molecule type" value="Genomic_DNA"/>
</dbReference>
<gene>
    <name evidence="1" type="ORF">ABT39_MTgene1087</name>
</gene>
<sequence>MLSQSCSNYDSLSPMGYNRMDTGMDVINSLFSGCLSKPCPTGYVINKACRACQNCHSQPWDKTFWEWPERCPLKM</sequence>
<geneLocation type="mitochondrion" evidence="1"/>